<dbReference type="Proteomes" id="UP001233999">
    <property type="component" value="Unassembled WGS sequence"/>
</dbReference>
<name>A0AAD8E8Q4_DIPPU</name>
<proteinExistence type="predicted"/>
<feature type="non-terminal residue" evidence="2">
    <location>
        <position position="50"/>
    </location>
</feature>
<accession>A0AAD8E8Q4</accession>
<evidence type="ECO:0000313" key="3">
    <source>
        <dbReference type="Proteomes" id="UP001233999"/>
    </source>
</evidence>
<feature type="compositionally biased region" description="Polar residues" evidence="1">
    <location>
        <begin position="1"/>
        <end position="11"/>
    </location>
</feature>
<evidence type="ECO:0000313" key="2">
    <source>
        <dbReference type="EMBL" id="KAJ9581066.1"/>
    </source>
</evidence>
<evidence type="ECO:0000256" key="1">
    <source>
        <dbReference type="SAM" id="MobiDB-lite"/>
    </source>
</evidence>
<feature type="compositionally biased region" description="Polar residues" evidence="1">
    <location>
        <begin position="29"/>
        <end position="50"/>
    </location>
</feature>
<organism evidence="2 3">
    <name type="scientific">Diploptera punctata</name>
    <name type="common">Pacific beetle cockroach</name>
    <dbReference type="NCBI Taxonomy" id="6984"/>
    <lineage>
        <taxon>Eukaryota</taxon>
        <taxon>Metazoa</taxon>
        <taxon>Ecdysozoa</taxon>
        <taxon>Arthropoda</taxon>
        <taxon>Hexapoda</taxon>
        <taxon>Insecta</taxon>
        <taxon>Pterygota</taxon>
        <taxon>Neoptera</taxon>
        <taxon>Polyneoptera</taxon>
        <taxon>Dictyoptera</taxon>
        <taxon>Blattodea</taxon>
        <taxon>Blaberoidea</taxon>
        <taxon>Blaberidae</taxon>
        <taxon>Diplopterinae</taxon>
        <taxon>Diploptera</taxon>
    </lineage>
</organism>
<dbReference type="AlphaFoldDB" id="A0AAD8E8Q4"/>
<keyword evidence="3" id="KW-1185">Reference proteome</keyword>
<protein>
    <submittedName>
        <fullName evidence="2">Uncharacterized protein</fullName>
    </submittedName>
</protein>
<reference evidence="2" key="2">
    <citation type="submission" date="2023-05" db="EMBL/GenBank/DDBJ databases">
        <authorList>
            <person name="Fouks B."/>
        </authorList>
    </citation>
    <scope>NUCLEOTIDE SEQUENCE</scope>
    <source>
        <strain evidence="2">Stay&amp;Tobe</strain>
        <tissue evidence="2">Testes</tissue>
    </source>
</reference>
<feature type="non-terminal residue" evidence="2">
    <location>
        <position position="1"/>
    </location>
</feature>
<feature type="region of interest" description="Disordered" evidence="1">
    <location>
        <begin position="1"/>
        <end position="50"/>
    </location>
</feature>
<feature type="compositionally biased region" description="Basic and acidic residues" evidence="1">
    <location>
        <begin position="12"/>
        <end position="23"/>
    </location>
</feature>
<gene>
    <name evidence="2" type="ORF">L9F63_023761</name>
</gene>
<comment type="caution">
    <text evidence="2">The sequence shown here is derived from an EMBL/GenBank/DDBJ whole genome shotgun (WGS) entry which is preliminary data.</text>
</comment>
<reference evidence="2" key="1">
    <citation type="journal article" date="2023" name="IScience">
        <title>Live-bearing cockroach genome reveals convergent evolutionary mechanisms linked to viviparity in insects and beyond.</title>
        <authorList>
            <person name="Fouks B."/>
            <person name="Harrison M.C."/>
            <person name="Mikhailova A.A."/>
            <person name="Marchal E."/>
            <person name="English S."/>
            <person name="Carruthers M."/>
            <person name="Jennings E.C."/>
            <person name="Chiamaka E.L."/>
            <person name="Frigard R.A."/>
            <person name="Pippel M."/>
            <person name="Attardo G.M."/>
            <person name="Benoit J.B."/>
            <person name="Bornberg-Bauer E."/>
            <person name="Tobe S.S."/>
        </authorList>
    </citation>
    <scope>NUCLEOTIDE SEQUENCE</scope>
    <source>
        <strain evidence="2">Stay&amp;Tobe</strain>
    </source>
</reference>
<dbReference type="EMBL" id="JASPKZ010008046">
    <property type="protein sequence ID" value="KAJ9581066.1"/>
    <property type="molecule type" value="Genomic_DNA"/>
</dbReference>
<sequence>NSEENMMNGSTPERKSGQEHDTLPHMSRSGYTSSLPRSTTDESANSSTGY</sequence>